<gene>
    <name evidence="1" type="ORF">KC01_LOCUS19708</name>
</gene>
<proteinExistence type="predicted"/>
<evidence type="ECO:0000313" key="1">
    <source>
        <dbReference type="EMBL" id="CAL1590162.1"/>
    </source>
</evidence>
<organism evidence="1 2">
    <name type="scientific">Knipowitschia caucasica</name>
    <name type="common">Caucasian dwarf goby</name>
    <name type="synonym">Pomatoschistus caucasicus</name>
    <dbReference type="NCBI Taxonomy" id="637954"/>
    <lineage>
        <taxon>Eukaryota</taxon>
        <taxon>Metazoa</taxon>
        <taxon>Chordata</taxon>
        <taxon>Craniata</taxon>
        <taxon>Vertebrata</taxon>
        <taxon>Euteleostomi</taxon>
        <taxon>Actinopterygii</taxon>
        <taxon>Neopterygii</taxon>
        <taxon>Teleostei</taxon>
        <taxon>Neoteleostei</taxon>
        <taxon>Acanthomorphata</taxon>
        <taxon>Gobiaria</taxon>
        <taxon>Gobiiformes</taxon>
        <taxon>Gobioidei</taxon>
        <taxon>Gobiidae</taxon>
        <taxon>Gobiinae</taxon>
        <taxon>Knipowitschia</taxon>
    </lineage>
</organism>
<reference evidence="1 2" key="1">
    <citation type="submission" date="2024-04" db="EMBL/GenBank/DDBJ databases">
        <authorList>
            <person name="Waldvogel A.-M."/>
            <person name="Schoenle A."/>
        </authorList>
    </citation>
    <scope>NUCLEOTIDE SEQUENCE [LARGE SCALE GENOMIC DNA]</scope>
</reference>
<keyword evidence="2" id="KW-1185">Reference proteome</keyword>
<dbReference type="Proteomes" id="UP001497482">
    <property type="component" value="Chromosome 19"/>
</dbReference>
<protein>
    <submittedName>
        <fullName evidence="1">Uncharacterized protein</fullName>
    </submittedName>
</protein>
<sequence length="140" mass="15287">MTPCVKMSSSKPFGHLLLHTVCELSSACTYRVTDVAVRWVNNQTIKAFTQMDLRRRSDTGRANFPPQATIMSPVRVPSNCPMEIRPLTFDPDGDTVVCRYGVAPLECGACQPPQGFTFSSNCTMSFDAANSAVGGSMQWS</sequence>
<evidence type="ECO:0000313" key="2">
    <source>
        <dbReference type="Proteomes" id="UP001497482"/>
    </source>
</evidence>
<dbReference type="EMBL" id="OZ035841">
    <property type="protein sequence ID" value="CAL1590162.1"/>
    <property type="molecule type" value="Genomic_DNA"/>
</dbReference>
<dbReference type="AlphaFoldDB" id="A0AAV2KJW6"/>
<accession>A0AAV2KJW6</accession>
<name>A0AAV2KJW6_KNICA</name>